<sequence length="82" mass="9189">MFLRRFLTDRAQATLTITTGEVRRDTRMSGLQLRGNRSRRRGQERATSVGALLLSPTRPASTPCTDHCLPRCCDARQGKGKE</sequence>
<reference evidence="2 3" key="1">
    <citation type="submission" date="2019-05" db="EMBL/GenBank/DDBJ databases">
        <title>Another draft genome of Portunus trituberculatus and its Hox gene families provides insights of decapod evolution.</title>
        <authorList>
            <person name="Jeong J.-H."/>
            <person name="Song I."/>
            <person name="Kim S."/>
            <person name="Choi T."/>
            <person name="Kim D."/>
            <person name="Ryu S."/>
            <person name="Kim W."/>
        </authorList>
    </citation>
    <scope>NUCLEOTIDE SEQUENCE [LARGE SCALE GENOMIC DNA]</scope>
    <source>
        <tissue evidence="2">Muscle</tissue>
    </source>
</reference>
<organism evidence="2 3">
    <name type="scientific">Portunus trituberculatus</name>
    <name type="common">Swimming crab</name>
    <name type="synonym">Neptunus trituberculatus</name>
    <dbReference type="NCBI Taxonomy" id="210409"/>
    <lineage>
        <taxon>Eukaryota</taxon>
        <taxon>Metazoa</taxon>
        <taxon>Ecdysozoa</taxon>
        <taxon>Arthropoda</taxon>
        <taxon>Crustacea</taxon>
        <taxon>Multicrustacea</taxon>
        <taxon>Malacostraca</taxon>
        <taxon>Eumalacostraca</taxon>
        <taxon>Eucarida</taxon>
        <taxon>Decapoda</taxon>
        <taxon>Pleocyemata</taxon>
        <taxon>Brachyura</taxon>
        <taxon>Eubrachyura</taxon>
        <taxon>Portunoidea</taxon>
        <taxon>Portunidae</taxon>
        <taxon>Portuninae</taxon>
        <taxon>Portunus</taxon>
    </lineage>
</organism>
<comment type="caution">
    <text evidence="2">The sequence shown here is derived from an EMBL/GenBank/DDBJ whole genome shotgun (WGS) entry which is preliminary data.</text>
</comment>
<evidence type="ECO:0000313" key="2">
    <source>
        <dbReference type="EMBL" id="MPC53058.1"/>
    </source>
</evidence>
<dbReference type="Proteomes" id="UP000324222">
    <property type="component" value="Unassembled WGS sequence"/>
</dbReference>
<feature type="region of interest" description="Disordered" evidence="1">
    <location>
        <begin position="27"/>
        <end position="63"/>
    </location>
</feature>
<name>A0A5B7G7H5_PORTR</name>
<dbReference type="AlphaFoldDB" id="A0A5B7G7H5"/>
<dbReference type="EMBL" id="VSRR010011351">
    <property type="protein sequence ID" value="MPC53058.1"/>
    <property type="molecule type" value="Genomic_DNA"/>
</dbReference>
<keyword evidence="3" id="KW-1185">Reference proteome</keyword>
<proteinExistence type="predicted"/>
<gene>
    <name evidence="2" type="ORF">E2C01_046942</name>
</gene>
<evidence type="ECO:0000256" key="1">
    <source>
        <dbReference type="SAM" id="MobiDB-lite"/>
    </source>
</evidence>
<evidence type="ECO:0000313" key="3">
    <source>
        <dbReference type="Proteomes" id="UP000324222"/>
    </source>
</evidence>
<protein>
    <submittedName>
        <fullName evidence="2">Uncharacterized protein</fullName>
    </submittedName>
</protein>
<accession>A0A5B7G7H5</accession>